<reference evidence="2 3" key="1">
    <citation type="journal article" date="2018" name="Nat. Biotechnol.">
        <title>A standardized bacterial taxonomy based on genome phylogeny substantially revises the tree of life.</title>
        <authorList>
            <person name="Parks D.H."/>
            <person name="Chuvochina M."/>
            <person name="Waite D.W."/>
            <person name="Rinke C."/>
            <person name="Skarshewski A."/>
            <person name="Chaumeil P.A."/>
            <person name="Hugenholtz P."/>
        </authorList>
    </citation>
    <scope>NUCLEOTIDE SEQUENCE [LARGE SCALE GENOMIC DNA]</scope>
    <source>
        <strain evidence="2">UBA9152</strain>
    </source>
</reference>
<feature type="region of interest" description="Disordered" evidence="1">
    <location>
        <begin position="22"/>
        <end position="58"/>
    </location>
</feature>
<proteinExistence type="predicted"/>
<evidence type="ECO:0000313" key="3">
    <source>
        <dbReference type="Proteomes" id="UP000257479"/>
    </source>
</evidence>
<sequence>MTVLAGRAHGGAAAAHMFGMTTTDRHGNAHDTVGRFAGRPPTPPEGSLAEDEPAPNLVGERPISIREVRAGTVLRLFGPQGRATVVAVDREVRQYGGDEFTFTLD</sequence>
<comment type="caution">
    <text evidence="2">The sequence shown here is derived from an EMBL/GenBank/DDBJ whole genome shotgun (WGS) entry which is preliminary data.</text>
</comment>
<name>A0A3C1KGK3_9MICO</name>
<organism evidence="2 3">
    <name type="scientific">Microbacterium ginsengisoli</name>
    <dbReference type="NCBI Taxonomy" id="400772"/>
    <lineage>
        <taxon>Bacteria</taxon>
        <taxon>Bacillati</taxon>
        <taxon>Actinomycetota</taxon>
        <taxon>Actinomycetes</taxon>
        <taxon>Micrococcales</taxon>
        <taxon>Microbacteriaceae</taxon>
        <taxon>Microbacterium</taxon>
    </lineage>
</organism>
<dbReference type="Proteomes" id="UP000257479">
    <property type="component" value="Unassembled WGS sequence"/>
</dbReference>
<dbReference type="EMBL" id="DMNG01000260">
    <property type="protein sequence ID" value="HAN25829.1"/>
    <property type="molecule type" value="Genomic_DNA"/>
</dbReference>
<protein>
    <submittedName>
        <fullName evidence="2">Uncharacterized protein</fullName>
    </submittedName>
</protein>
<feature type="non-terminal residue" evidence="2">
    <location>
        <position position="105"/>
    </location>
</feature>
<gene>
    <name evidence="2" type="ORF">DCP95_14860</name>
</gene>
<feature type="compositionally biased region" description="Basic and acidic residues" evidence="1">
    <location>
        <begin position="23"/>
        <end position="33"/>
    </location>
</feature>
<accession>A0A3C1KGK3</accession>
<evidence type="ECO:0000256" key="1">
    <source>
        <dbReference type="SAM" id="MobiDB-lite"/>
    </source>
</evidence>
<dbReference type="AlphaFoldDB" id="A0A3C1KGK3"/>
<evidence type="ECO:0000313" key="2">
    <source>
        <dbReference type="EMBL" id="HAN25829.1"/>
    </source>
</evidence>